<organism evidence="2 3">
    <name type="scientific">Heterocephalus glaber</name>
    <name type="common">Naked mole rat</name>
    <dbReference type="NCBI Taxonomy" id="10181"/>
    <lineage>
        <taxon>Eukaryota</taxon>
        <taxon>Metazoa</taxon>
        <taxon>Chordata</taxon>
        <taxon>Craniata</taxon>
        <taxon>Vertebrata</taxon>
        <taxon>Euteleostomi</taxon>
        <taxon>Mammalia</taxon>
        <taxon>Eutheria</taxon>
        <taxon>Euarchontoglires</taxon>
        <taxon>Glires</taxon>
        <taxon>Rodentia</taxon>
        <taxon>Hystricomorpha</taxon>
        <taxon>Bathyergidae</taxon>
        <taxon>Heterocephalus</taxon>
    </lineage>
</organism>
<dbReference type="GeneID" id="110348802"/>
<dbReference type="RefSeq" id="XP_021112683.1">
    <property type="nucleotide sequence ID" value="XM_021257024.1"/>
</dbReference>
<gene>
    <name evidence="3" type="primary">LOC110348802</name>
</gene>
<feature type="region of interest" description="Disordered" evidence="1">
    <location>
        <begin position="286"/>
        <end position="344"/>
    </location>
</feature>
<accession>A0AAX6SVJ3</accession>
<reference evidence="3" key="1">
    <citation type="submission" date="2025-08" db="UniProtKB">
        <authorList>
            <consortium name="RefSeq"/>
        </authorList>
    </citation>
    <scope>IDENTIFICATION</scope>
</reference>
<feature type="compositionally biased region" description="Polar residues" evidence="1">
    <location>
        <begin position="25"/>
        <end position="34"/>
    </location>
</feature>
<protein>
    <submittedName>
        <fullName evidence="3">Proline-rich protein HaeIII subfamily 1-like</fullName>
    </submittedName>
</protein>
<feature type="compositionally biased region" description="Pro residues" evidence="1">
    <location>
        <begin position="154"/>
        <end position="167"/>
    </location>
</feature>
<keyword evidence="2" id="KW-1185">Reference proteome</keyword>
<feature type="region of interest" description="Disordered" evidence="1">
    <location>
        <begin position="150"/>
        <end position="216"/>
    </location>
</feature>
<dbReference type="AlphaFoldDB" id="A0AAX6SVJ3"/>
<dbReference type="Proteomes" id="UP000694906">
    <property type="component" value="Unplaced"/>
</dbReference>
<evidence type="ECO:0000256" key="1">
    <source>
        <dbReference type="SAM" id="MobiDB-lite"/>
    </source>
</evidence>
<name>A0AAX6SVJ3_HETGA</name>
<evidence type="ECO:0000313" key="3">
    <source>
        <dbReference type="RefSeq" id="XP_021112683.1"/>
    </source>
</evidence>
<feature type="region of interest" description="Disordered" evidence="1">
    <location>
        <begin position="1"/>
        <end position="73"/>
    </location>
</feature>
<feature type="region of interest" description="Disordered" evidence="1">
    <location>
        <begin position="230"/>
        <end position="260"/>
    </location>
</feature>
<sequence>MPPDQVLPSEAQTRGTCHKPPSVHISMQTPSQPRTGLPPAHGEDRDGGQARPQLQTRPRVSPGHPGRCSSWSQSHTCRLNATQATRTCQPHHRPDHMSHEHTTAGQVVCIEETPAPASTDGACPGTPGVQQLCLTRWPSHCPARLGWPLGHPAQGPPRPPLADPCPPRLGQDGAPSRGSQQPPRSEPAHIPQPMIPSRGCLPLPTTQPGNFTYPAHARPSVASARQLEGTLHTKGGGHSGQPAPGAQPDGLGDGPHAPRLAHPAWASAALNSTHGGRSLPARLGLQLGRHGRSGGQASPPSFRPGGPRKQAEARKGQRAGLLEPTAGLTTQTRPQRCCSCTPGL</sequence>
<evidence type="ECO:0000313" key="2">
    <source>
        <dbReference type="Proteomes" id="UP000694906"/>
    </source>
</evidence>
<proteinExistence type="predicted"/>